<name>A0A1Y2I1R3_9FUNG</name>
<evidence type="ECO:0000256" key="13">
    <source>
        <dbReference type="RuleBase" id="RU000304"/>
    </source>
</evidence>
<comment type="similarity">
    <text evidence="1">Belongs to the protein kinase superfamily. CAMK Ser/Thr protein kinase family. CHEK2 subfamily.</text>
</comment>
<dbReference type="PROSITE" id="PS50006">
    <property type="entry name" value="FHA_DOMAIN"/>
    <property type="match status" value="1"/>
</dbReference>
<dbReference type="PROSITE" id="PS51285">
    <property type="entry name" value="AGC_KINASE_CTER"/>
    <property type="match status" value="1"/>
</dbReference>
<evidence type="ECO:0000259" key="16">
    <source>
        <dbReference type="PROSITE" id="PS51285"/>
    </source>
</evidence>
<dbReference type="GO" id="GO:0004674">
    <property type="term" value="F:protein serine/threonine kinase activity"/>
    <property type="evidence" value="ECO:0007669"/>
    <property type="project" value="UniProtKB-KW"/>
</dbReference>
<dbReference type="PIRSF" id="PIRSF000654">
    <property type="entry name" value="Integrin-linked_kinase"/>
    <property type="match status" value="1"/>
</dbReference>
<dbReference type="InterPro" id="IPR000253">
    <property type="entry name" value="FHA_dom"/>
</dbReference>
<evidence type="ECO:0000256" key="5">
    <source>
        <dbReference type="ARBA" id="ARBA00022679"/>
    </source>
</evidence>
<dbReference type="Gene3D" id="3.30.200.20">
    <property type="entry name" value="Phosphorylase Kinase, domain 1"/>
    <property type="match status" value="1"/>
</dbReference>
<evidence type="ECO:0000256" key="2">
    <source>
        <dbReference type="ARBA" id="ARBA00012513"/>
    </source>
</evidence>
<evidence type="ECO:0000256" key="7">
    <source>
        <dbReference type="ARBA" id="ARBA00022777"/>
    </source>
</evidence>
<dbReference type="EMBL" id="MCFL01000004">
    <property type="protein sequence ID" value="ORZ39913.1"/>
    <property type="molecule type" value="Genomic_DNA"/>
</dbReference>
<dbReference type="PROSITE" id="PS00107">
    <property type="entry name" value="PROTEIN_KINASE_ATP"/>
    <property type="match status" value="1"/>
</dbReference>
<feature type="domain" description="AGC-kinase C-terminal" evidence="16">
    <location>
        <begin position="290"/>
        <end position="321"/>
    </location>
</feature>
<dbReference type="SUPFAM" id="SSF56112">
    <property type="entry name" value="Protein kinase-like (PK-like)"/>
    <property type="match status" value="1"/>
</dbReference>
<accession>A0A1Y2I1R3</accession>
<evidence type="ECO:0000256" key="3">
    <source>
        <dbReference type="ARBA" id="ARBA00022527"/>
    </source>
</evidence>
<keyword evidence="8 12" id="KW-0067">ATP-binding</keyword>
<dbReference type="GO" id="GO:0005524">
    <property type="term" value="F:ATP binding"/>
    <property type="evidence" value="ECO:0007669"/>
    <property type="project" value="UniProtKB-UniRule"/>
</dbReference>
<evidence type="ECO:0000259" key="15">
    <source>
        <dbReference type="PROSITE" id="PS50011"/>
    </source>
</evidence>
<comment type="catalytic activity">
    <reaction evidence="11">
        <text>L-seryl-[protein] + ATP = O-phospho-L-seryl-[protein] + ADP + H(+)</text>
        <dbReference type="Rhea" id="RHEA:17989"/>
        <dbReference type="Rhea" id="RHEA-COMP:9863"/>
        <dbReference type="Rhea" id="RHEA-COMP:11604"/>
        <dbReference type="ChEBI" id="CHEBI:15378"/>
        <dbReference type="ChEBI" id="CHEBI:29999"/>
        <dbReference type="ChEBI" id="CHEBI:30616"/>
        <dbReference type="ChEBI" id="CHEBI:83421"/>
        <dbReference type="ChEBI" id="CHEBI:456216"/>
        <dbReference type="EC" id="2.7.11.1"/>
    </reaction>
</comment>
<keyword evidence="5" id="KW-0808">Transferase</keyword>
<organism evidence="17 18">
    <name type="scientific">Catenaria anguillulae PL171</name>
    <dbReference type="NCBI Taxonomy" id="765915"/>
    <lineage>
        <taxon>Eukaryota</taxon>
        <taxon>Fungi</taxon>
        <taxon>Fungi incertae sedis</taxon>
        <taxon>Blastocladiomycota</taxon>
        <taxon>Blastocladiomycetes</taxon>
        <taxon>Blastocladiales</taxon>
        <taxon>Catenariaceae</taxon>
        <taxon>Catenaria</taxon>
    </lineage>
</organism>
<evidence type="ECO:0000256" key="12">
    <source>
        <dbReference type="PROSITE-ProRule" id="PRU10141"/>
    </source>
</evidence>
<dbReference type="Gene3D" id="1.10.510.10">
    <property type="entry name" value="Transferase(Phosphotransferase) domain 1"/>
    <property type="match status" value="1"/>
</dbReference>
<evidence type="ECO:0000256" key="4">
    <source>
        <dbReference type="ARBA" id="ARBA00022553"/>
    </source>
</evidence>
<dbReference type="Pfam" id="PF00069">
    <property type="entry name" value="Pkinase"/>
    <property type="match status" value="1"/>
</dbReference>
<feature type="binding site" evidence="12">
    <location>
        <position position="62"/>
    </location>
    <ligand>
        <name>ATP</name>
        <dbReference type="ChEBI" id="CHEBI:30616"/>
    </ligand>
</feature>
<evidence type="ECO:0000256" key="11">
    <source>
        <dbReference type="ARBA" id="ARBA00048679"/>
    </source>
</evidence>
<comment type="catalytic activity">
    <reaction evidence="10">
        <text>L-threonyl-[protein] + ATP = O-phospho-L-threonyl-[protein] + ADP + H(+)</text>
        <dbReference type="Rhea" id="RHEA:46608"/>
        <dbReference type="Rhea" id="RHEA-COMP:11060"/>
        <dbReference type="Rhea" id="RHEA-COMP:11605"/>
        <dbReference type="ChEBI" id="CHEBI:15378"/>
        <dbReference type="ChEBI" id="CHEBI:30013"/>
        <dbReference type="ChEBI" id="CHEBI:30616"/>
        <dbReference type="ChEBI" id="CHEBI:61977"/>
        <dbReference type="ChEBI" id="CHEBI:456216"/>
        <dbReference type="EC" id="2.7.11.1"/>
    </reaction>
</comment>
<dbReference type="GO" id="GO:0005856">
    <property type="term" value="C:cytoskeleton"/>
    <property type="evidence" value="ECO:0007669"/>
    <property type="project" value="TreeGrafter"/>
</dbReference>
<dbReference type="STRING" id="765915.A0A1Y2I1R3"/>
<evidence type="ECO:0000256" key="8">
    <source>
        <dbReference type="ARBA" id="ARBA00022840"/>
    </source>
</evidence>
<dbReference type="PANTHER" id="PTHR22988">
    <property type="entry name" value="MYOTONIC DYSTROPHY S/T KINASE-RELATED"/>
    <property type="match status" value="1"/>
</dbReference>
<keyword evidence="7 17" id="KW-0418">Kinase</keyword>
<dbReference type="PROSITE" id="PS00108">
    <property type="entry name" value="PROTEIN_KINASE_ST"/>
    <property type="match status" value="1"/>
</dbReference>
<evidence type="ECO:0000256" key="6">
    <source>
        <dbReference type="ARBA" id="ARBA00022741"/>
    </source>
</evidence>
<dbReference type="InterPro" id="IPR000719">
    <property type="entry name" value="Prot_kinase_dom"/>
</dbReference>
<dbReference type="InterPro" id="IPR050839">
    <property type="entry name" value="Rho-assoc_Ser/Thr_Kinase"/>
</dbReference>
<dbReference type="EC" id="2.7.11.1" evidence="2"/>
<evidence type="ECO:0000256" key="10">
    <source>
        <dbReference type="ARBA" id="ARBA00047899"/>
    </source>
</evidence>
<reference evidence="17 18" key="1">
    <citation type="submission" date="2016-07" db="EMBL/GenBank/DDBJ databases">
        <title>Pervasive Adenine N6-methylation of Active Genes in Fungi.</title>
        <authorList>
            <consortium name="DOE Joint Genome Institute"/>
            <person name="Mondo S.J."/>
            <person name="Dannebaum R.O."/>
            <person name="Kuo R.C."/>
            <person name="Labutti K."/>
            <person name="Haridas S."/>
            <person name="Kuo A."/>
            <person name="Salamov A."/>
            <person name="Ahrendt S.R."/>
            <person name="Lipzen A."/>
            <person name="Sullivan W."/>
            <person name="Andreopoulos W.B."/>
            <person name="Clum A."/>
            <person name="Lindquist E."/>
            <person name="Daum C."/>
            <person name="Ramamoorthy G.K."/>
            <person name="Gryganskyi A."/>
            <person name="Culley D."/>
            <person name="Magnuson J.K."/>
            <person name="James T.Y."/>
            <person name="O'Malley M.A."/>
            <person name="Stajich J.E."/>
            <person name="Spatafora J.W."/>
            <person name="Visel A."/>
            <person name="Grigoriev I.V."/>
        </authorList>
    </citation>
    <scope>NUCLEOTIDE SEQUENCE [LARGE SCALE GENOMIC DNA]</scope>
    <source>
        <strain evidence="17 18">PL171</strain>
    </source>
</reference>
<dbReference type="FunFam" id="1.10.510.10:FF:000751">
    <property type="entry name" value="Non-specific serine/threonine protein kinase"/>
    <property type="match status" value="1"/>
</dbReference>
<protein>
    <recommendedName>
        <fullName evidence="2">non-specific serine/threonine protein kinase</fullName>
        <ecNumber evidence="2">2.7.11.1</ecNumber>
    </recommendedName>
</protein>
<evidence type="ECO:0000313" key="18">
    <source>
        <dbReference type="Proteomes" id="UP000193411"/>
    </source>
</evidence>
<evidence type="ECO:0000259" key="14">
    <source>
        <dbReference type="PROSITE" id="PS50006"/>
    </source>
</evidence>
<dbReference type="GO" id="GO:0005737">
    <property type="term" value="C:cytoplasm"/>
    <property type="evidence" value="ECO:0007669"/>
    <property type="project" value="TreeGrafter"/>
</dbReference>
<keyword evidence="6 12" id="KW-0547">Nucleotide-binding</keyword>
<feature type="domain" description="Protein kinase" evidence="15">
    <location>
        <begin position="33"/>
        <end position="289"/>
    </location>
</feature>
<comment type="caution">
    <text evidence="17">The sequence shown here is derived from an EMBL/GenBank/DDBJ whole genome shotgun (WGS) entry which is preliminary data.</text>
</comment>
<keyword evidence="3 13" id="KW-0723">Serine/threonine-protein kinase</keyword>
<dbReference type="AlphaFoldDB" id="A0A1Y2I1R3"/>
<dbReference type="SMART" id="SM00220">
    <property type="entry name" value="S_TKc"/>
    <property type="match status" value="1"/>
</dbReference>
<dbReference type="PROSITE" id="PS50011">
    <property type="entry name" value="PROTEIN_KINASE_DOM"/>
    <property type="match status" value="1"/>
</dbReference>
<sequence length="321" mass="35700">MGWCKSDKCVCAGNTVEPTVEFLKKTRVNALDFDVIERLGQGYFGEVSLVRDKHDGGLYAMKKLFKGRISNLDYFMEERDILAQLDSPFLTSLHAAFQDQNHLYLAMEYLPGGDLMGLLDNKENGKFYASQMVAAVEALHSAGYMHRDIKPNNILITRDGHIKLADFGSCARVGPDGMVRCQISVGTPDYISPEVLESQNSKNAAYGLQSDWWGVGVVLYEMLFGTTPFTDDSISVTYANIMSADGNIDFPDDVEVSDEFKNLINSLLSKPAKRLGKNGASEVKAHAFFKGIDWSNLHAMTPPFVPELESDTDTKYFQLDD</sequence>
<dbReference type="PANTHER" id="PTHR22988:SF71">
    <property type="entry name" value="CITRON RHO-INTERACTING KINASE"/>
    <property type="match status" value="1"/>
</dbReference>
<feature type="non-terminal residue" evidence="17">
    <location>
        <position position="321"/>
    </location>
</feature>
<dbReference type="InterPro" id="IPR008271">
    <property type="entry name" value="Ser/Thr_kinase_AS"/>
</dbReference>
<keyword evidence="18" id="KW-1185">Reference proteome</keyword>
<evidence type="ECO:0000256" key="9">
    <source>
        <dbReference type="ARBA" id="ARBA00038271"/>
    </source>
</evidence>
<dbReference type="InterPro" id="IPR011009">
    <property type="entry name" value="Kinase-like_dom_sf"/>
</dbReference>
<evidence type="ECO:0000313" key="17">
    <source>
        <dbReference type="EMBL" id="ORZ39913.1"/>
    </source>
</evidence>
<dbReference type="InterPro" id="IPR017441">
    <property type="entry name" value="Protein_kinase_ATP_BS"/>
</dbReference>
<evidence type="ECO:0000256" key="1">
    <source>
        <dbReference type="ARBA" id="ARBA00005575"/>
    </source>
</evidence>
<keyword evidence="4" id="KW-0597">Phosphoprotein</keyword>
<gene>
    <name evidence="17" type="ORF">BCR44DRAFT_1386702</name>
</gene>
<dbReference type="InterPro" id="IPR000961">
    <property type="entry name" value="AGC-kinase_C"/>
</dbReference>
<dbReference type="Proteomes" id="UP000193411">
    <property type="component" value="Unassembled WGS sequence"/>
</dbReference>
<comment type="similarity">
    <text evidence="9">Belongs to the protein kinase superfamily. STE Ser/Thr protein kinase family. COT1 subfamily.</text>
</comment>
<dbReference type="GO" id="GO:0031032">
    <property type="term" value="P:actomyosin structure organization"/>
    <property type="evidence" value="ECO:0007669"/>
    <property type="project" value="TreeGrafter"/>
</dbReference>
<dbReference type="OrthoDB" id="3638488at2759"/>
<proteinExistence type="inferred from homology"/>
<feature type="domain" description="FHA" evidence="14">
    <location>
        <begin position="64"/>
        <end position="133"/>
    </location>
</feature>